<dbReference type="EMBL" id="BRXR01000001">
    <property type="protein sequence ID" value="GLC30001.1"/>
    <property type="molecule type" value="Genomic_DNA"/>
</dbReference>
<feature type="transmembrane region" description="Helical" evidence="3">
    <location>
        <begin position="417"/>
        <end position="442"/>
    </location>
</feature>
<dbReference type="Pfam" id="PF03323">
    <property type="entry name" value="GerA"/>
    <property type="match status" value="1"/>
</dbReference>
<evidence type="ECO:0000256" key="3">
    <source>
        <dbReference type="SAM" id="Phobius"/>
    </source>
</evidence>
<proteinExistence type="inferred from homology"/>
<evidence type="ECO:0000256" key="2">
    <source>
        <dbReference type="ARBA" id="ARBA00023136"/>
    </source>
</evidence>
<sequence>MDKMANMNFTNSLKQNIDLFKKILNNNDTIVYRQIENRKNTDFKFCVIFSDAMVDKDIVHEAIIEPLVSVTISENLNYSDTNDYILKSIITSHDAEKTKNLEKIMASIMYGDTVLLTENVSEAIIISTKGFKTRGISEPDTEITLKGPKESFNESLMVNVSLLSKRVKNPKLKFLFRELGIQTKTKICVSYMEGVASPKILKELMKRLDKFDQNQLLYSEEIEEYIKDCPLSIFKTINNSERPDVVTGKLLEGGFAILADGTPYALMLPFIFMEYFQSADDYCTNYVFATISRVIRFLAFFLGLSTPALYNAVTTFHQELIPTRLILSISAARQGVPFPTVVEALIMLTGFDMLREAGTRLPKPVGQTVSIVGALVLGEAAVNARLISAPMVIVSAVTGICSLMIPKLLTPFIVLRLLFLVASSFLGLYGYMYCIIGLFLYLASMRSFGIPYTLYTGAVKLHDIEDTSIRAPWWTMNNRPKLFTKNRFKKA</sequence>
<protein>
    <submittedName>
        <fullName evidence="4">Spore germination protein</fullName>
    </submittedName>
</protein>
<dbReference type="PANTHER" id="PTHR22550:SF5">
    <property type="entry name" value="LEUCINE ZIPPER PROTEIN 4"/>
    <property type="match status" value="1"/>
</dbReference>
<dbReference type="InterPro" id="IPR050768">
    <property type="entry name" value="UPF0353/GerABKA_families"/>
</dbReference>
<keyword evidence="2 3" id="KW-0472">Membrane</keyword>
<reference evidence="4 5" key="1">
    <citation type="journal article" date="2024" name="Int. J. Syst. Evol. Microbiol.">
        <title>Clostridium omnivorum sp. nov., isolated from anoxic soil under the treatment of reductive soil disinfestation.</title>
        <authorList>
            <person name="Ueki A."/>
            <person name="Tonouchi A."/>
            <person name="Kaku N."/>
            <person name="Honma S."/>
            <person name="Ueki K."/>
        </authorList>
    </citation>
    <scope>NUCLEOTIDE SEQUENCE [LARGE SCALE GENOMIC DNA]</scope>
    <source>
        <strain evidence="4 5">E14</strain>
    </source>
</reference>
<evidence type="ECO:0000313" key="5">
    <source>
        <dbReference type="Proteomes" id="UP001208567"/>
    </source>
</evidence>
<comment type="similarity">
    <text evidence="1">Belongs to the GerABKA family.</text>
</comment>
<keyword evidence="3" id="KW-1133">Transmembrane helix</keyword>
<dbReference type="PIRSF" id="PIRSF005690">
    <property type="entry name" value="GerBA"/>
    <property type="match status" value="1"/>
</dbReference>
<dbReference type="Proteomes" id="UP001208567">
    <property type="component" value="Unassembled WGS sequence"/>
</dbReference>
<organism evidence="4 5">
    <name type="scientific">Clostridium omnivorum</name>
    <dbReference type="NCBI Taxonomy" id="1604902"/>
    <lineage>
        <taxon>Bacteria</taxon>
        <taxon>Bacillati</taxon>
        <taxon>Bacillota</taxon>
        <taxon>Clostridia</taxon>
        <taxon>Eubacteriales</taxon>
        <taxon>Clostridiaceae</taxon>
        <taxon>Clostridium</taxon>
    </lineage>
</organism>
<dbReference type="PANTHER" id="PTHR22550">
    <property type="entry name" value="SPORE GERMINATION PROTEIN"/>
    <property type="match status" value="1"/>
</dbReference>
<dbReference type="RefSeq" id="WP_264849272.1">
    <property type="nucleotide sequence ID" value="NZ_BRXR01000001.1"/>
</dbReference>
<comment type="caution">
    <text evidence="4">The sequence shown here is derived from an EMBL/GenBank/DDBJ whole genome shotgun (WGS) entry which is preliminary data.</text>
</comment>
<keyword evidence="3" id="KW-0812">Transmembrane</keyword>
<evidence type="ECO:0000313" key="4">
    <source>
        <dbReference type="EMBL" id="GLC30001.1"/>
    </source>
</evidence>
<feature type="transmembrane region" description="Helical" evidence="3">
    <location>
        <begin position="386"/>
        <end position="405"/>
    </location>
</feature>
<keyword evidence="5" id="KW-1185">Reference proteome</keyword>
<evidence type="ECO:0000256" key="1">
    <source>
        <dbReference type="ARBA" id="ARBA00005278"/>
    </source>
</evidence>
<dbReference type="InterPro" id="IPR004995">
    <property type="entry name" value="Spore_Ger"/>
</dbReference>
<accession>A0ABQ5N491</accession>
<gene>
    <name evidence="4" type="primary">grka_1</name>
    <name evidence="4" type="ORF">bsdE14_14110</name>
</gene>
<name>A0ABQ5N491_9CLOT</name>